<accession>A0ABW1Q8A3</accession>
<dbReference type="Gene3D" id="3.40.50.1820">
    <property type="entry name" value="alpha/beta hydrolase"/>
    <property type="match status" value="1"/>
</dbReference>
<feature type="domain" description="Alpha/beta hydrolase fold-3" evidence="2">
    <location>
        <begin position="74"/>
        <end position="278"/>
    </location>
</feature>
<evidence type="ECO:0000313" key="3">
    <source>
        <dbReference type="EMBL" id="MFC6145583.1"/>
    </source>
</evidence>
<dbReference type="InterPro" id="IPR029058">
    <property type="entry name" value="AB_hydrolase_fold"/>
</dbReference>
<dbReference type="InterPro" id="IPR050300">
    <property type="entry name" value="GDXG_lipolytic_enzyme"/>
</dbReference>
<comment type="caution">
    <text evidence="3">The sequence shown here is derived from an EMBL/GenBank/DDBJ whole genome shotgun (WGS) entry which is preliminary data.</text>
</comment>
<dbReference type="SUPFAM" id="SSF53474">
    <property type="entry name" value="alpha/beta-Hydrolases"/>
    <property type="match status" value="1"/>
</dbReference>
<gene>
    <name evidence="3" type="ORF">ACFPUZ_01985</name>
</gene>
<dbReference type="EMBL" id="JBHSQE010000001">
    <property type="protein sequence ID" value="MFC6145583.1"/>
    <property type="molecule type" value="Genomic_DNA"/>
</dbReference>
<evidence type="ECO:0000313" key="4">
    <source>
        <dbReference type="Proteomes" id="UP001596244"/>
    </source>
</evidence>
<sequence>MFVHPDATRFLEIVADAPPLDTLSVERNRADVDAAAEISGPTTACERVYDTTIAGVPVRVYIPVEQDAAQPAFLWIHGGGWVTGSLDLADTAVRDIATAAGAIGISIDYRLAPEHPFPAGLEDCLAVARAVLSGQSGVNVIPEQVAIAGDSAGGNLSAVVAQELRAHTPALTHQVLVYPVTDAASTDTESYSTFADGYYLTRRNMQYFIDTYAGGADREDPRMSPLRNPDLTGLPPATFILASHDPLVDEGRDYAAALLEQGIPATVIEFAGQVHPFVYLAGVIEDGAVARRLIGSQIRASFDRA</sequence>
<dbReference type="GO" id="GO:0016787">
    <property type="term" value="F:hydrolase activity"/>
    <property type="evidence" value="ECO:0007669"/>
    <property type="project" value="UniProtKB-KW"/>
</dbReference>
<dbReference type="Pfam" id="PF07859">
    <property type="entry name" value="Abhydrolase_3"/>
    <property type="match status" value="1"/>
</dbReference>
<evidence type="ECO:0000256" key="1">
    <source>
        <dbReference type="ARBA" id="ARBA00022801"/>
    </source>
</evidence>
<dbReference type="PANTHER" id="PTHR48081:SF8">
    <property type="entry name" value="ALPHA_BETA HYDROLASE FOLD-3 DOMAIN-CONTAINING PROTEIN-RELATED"/>
    <property type="match status" value="1"/>
</dbReference>
<dbReference type="PANTHER" id="PTHR48081">
    <property type="entry name" value="AB HYDROLASE SUPERFAMILY PROTEIN C4A8.06C"/>
    <property type="match status" value="1"/>
</dbReference>
<name>A0ABW1Q8A3_9CORY</name>
<protein>
    <submittedName>
        <fullName evidence="3">Alpha/beta hydrolase</fullName>
    </submittedName>
</protein>
<dbReference type="InterPro" id="IPR013094">
    <property type="entry name" value="AB_hydrolase_3"/>
</dbReference>
<organism evidence="3 4">
    <name type="scientific">Corynebacterium nasicanis</name>
    <dbReference type="NCBI Taxonomy" id="1448267"/>
    <lineage>
        <taxon>Bacteria</taxon>
        <taxon>Bacillati</taxon>
        <taxon>Actinomycetota</taxon>
        <taxon>Actinomycetes</taxon>
        <taxon>Mycobacteriales</taxon>
        <taxon>Corynebacteriaceae</taxon>
        <taxon>Corynebacterium</taxon>
    </lineage>
</organism>
<keyword evidence="1 3" id="KW-0378">Hydrolase</keyword>
<dbReference type="RefSeq" id="WP_376999363.1">
    <property type="nucleotide sequence ID" value="NZ_JBHSQE010000001.1"/>
</dbReference>
<dbReference type="Proteomes" id="UP001596244">
    <property type="component" value="Unassembled WGS sequence"/>
</dbReference>
<keyword evidence="4" id="KW-1185">Reference proteome</keyword>
<proteinExistence type="predicted"/>
<evidence type="ECO:0000259" key="2">
    <source>
        <dbReference type="Pfam" id="PF07859"/>
    </source>
</evidence>
<reference evidence="4" key="1">
    <citation type="journal article" date="2019" name="Int. J. Syst. Evol. Microbiol.">
        <title>The Global Catalogue of Microorganisms (GCM) 10K type strain sequencing project: providing services to taxonomists for standard genome sequencing and annotation.</title>
        <authorList>
            <consortium name="The Broad Institute Genomics Platform"/>
            <consortium name="The Broad Institute Genome Sequencing Center for Infectious Disease"/>
            <person name="Wu L."/>
            <person name="Ma J."/>
        </authorList>
    </citation>
    <scope>NUCLEOTIDE SEQUENCE [LARGE SCALE GENOMIC DNA]</scope>
    <source>
        <strain evidence="4">CCUG 51943</strain>
    </source>
</reference>